<evidence type="ECO:0000313" key="3">
    <source>
        <dbReference type="Proteomes" id="UP000596977"/>
    </source>
</evidence>
<protein>
    <recommendedName>
        <fullName evidence="1">Autotransporter domain-containing protein</fullName>
    </recommendedName>
</protein>
<dbReference type="EMBL" id="BMKB01000001">
    <property type="protein sequence ID" value="GGA41680.1"/>
    <property type="molecule type" value="Genomic_DNA"/>
</dbReference>
<evidence type="ECO:0000313" key="2">
    <source>
        <dbReference type="EMBL" id="GGA41680.1"/>
    </source>
</evidence>
<proteinExistence type="predicted"/>
<organism evidence="2 3">
    <name type="scientific">Pelagibacterium lentulum</name>
    <dbReference type="NCBI Taxonomy" id="2029865"/>
    <lineage>
        <taxon>Bacteria</taxon>
        <taxon>Pseudomonadati</taxon>
        <taxon>Pseudomonadota</taxon>
        <taxon>Alphaproteobacteria</taxon>
        <taxon>Hyphomicrobiales</taxon>
        <taxon>Devosiaceae</taxon>
        <taxon>Pelagibacterium</taxon>
    </lineage>
</organism>
<gene>
    <name evidence="2" type="ORF">GCM10011499_09140</name>
</gene>
<dbReference type="Pfam" id="PF03797">
    <property type="entry name" value="Autotransporter"/>
    <property type="match status" value="1"/>
</dbReference>
<dbReference type="PROSITE" id="PS51208">
    <property type="entry name" value="AUTOTRANSPORTER"/>
    <property type="match status" value="1"/>
</dbReference>
<dbReference type="InterPro" id="IPR005546">
    <property type="entry name" value="Autotransporte_beta"/>
</dbReference>
<dbReference type="RefSeq" id="WP_244640615.1">
    <property type="nucleotide sequence ID" value="NZ_BMKB01000001.1"/>
</dbReference>
<reference evidence="2 3" key="1">
    <citation type="journal article" date="2014" name="Int. J. Syst. Evol. Microbiol.">
        <title>Complete genome sequence of Corynebacterium casei LMG S-19264T (=DSM 44701T), isolated from a smear-ripened cheese.</title>
        <authorList>
            <consortium name="US DOE Joint Genome Institute (JGI-PGF)"/>
            <person name="Walter F."/>
            <person name="Albersmeier A."/>
            <person name="Kalinowski J."/>
            <person name="Ruckert C."/>
        </authorList>
    </citation>
    <scope>NUCLEOTIDE SEQUENCE [LARGE SCALE GENOMIC DNA]</scope>
    <source>
        <strain evidence="2 3">CGMCC 1.15896</strain>
    </source>
</reference>
<sequence>MRSFVAAALSSASQTTDTTFTTIGLRAEHNLTLGAMPATLSGTIGWRHGIGDTAPTATHGFSAGDAFTVTGSQVARETLVLEAGFDLELSETAVFGLSYHGQIAADAQDHGFKANLAIRF</sequence>
<dbReference type="Proteomes" id="UP000596977">
    <property type="component" value="Unassembled WGS sequence"/>
</dbReference>
<dbReference type="SUPFAM" id="SSF103515">
    <property type="entry name" value="Autotransporter"/>
    <property type="match status" value="1"/>
</dbReference>
<feature type="domain" description="Autotransporter" evidence="1">
    <location>
        <begin position="1"/>
        <end position="120"/>
    </location>
</feature>
<dbReference type="GO" id="GO:0019867">
    <property type="term" value="C:outer membrane"/>
    <property type="evidence" value="ECO:0007669"/>
    <property type="project" value="InterPro"/>
</dbReference>
<dbReference type="Gene3D" id="2.40.128.130">
    <property type="entry name" value="Autotransporter beta-domain"/>
    <property type="match status" value="1"/>
</dbReference>
<keyword evidence="3" id="KW-1185">Reference proteome</keyword>
<dbReference type="InterPro" id="IPR036709">
    <property type="entry name" value="Autotransporte_beta_dom_sf"/>
</dbReference>
<evidence type="ECO:0000259" key="1">
    <source>
        <dbReference type="PROSITE" id="PS51208"/>
    </source>
</evidence>
<dbReference type="NCBIfam" id="TIGR01414">
    <property type="entry name" value="autotrans_barl"/>
    <property type="match status" value="1"/>
</dbReference>
<accession>A0A916R6Q0</accession>
<dbReference type="AlphaFoldDB" id="A0A916R6Q0"/>
<dbReference type="InterPro" id="IPR006315">
    <property type="entry name" value="OM_autotransptr_brl_dom"/>
</dbReference>
<comment type="caution">
    <text evidence="2">The sequence shown here is derived from an EMBL/GenBank/DDBJ whole genome shotgun (WGS) entry which is preliminary data.</text>
</comment>
<name>A0A916R6Q0_9HYPH</name>